<protein>
    <recommendedName>
        <fullName evidence="1">FecR protein domain-containing protein</fullName>
    </recommendedName>
</protein>
<sequence>MLKYLVKDDMLKNTKKTVGLILKNFSFLLILFVLFANNVLRAEDVEKKFIGFVDSLEGSVNKEDVDDLIKLNAFDQIFTNDKIKIGTNSSIVVSFIDNSILTLQSDSEFLVEKFDKISEEPSFIIAITKGKFAFESGTIAKNDKGIMKVNLGEMEIDLEASAIIGSIFEKKSEVSMVPKTTGGNNPITVCAGGECITITEPHTGVEFSSEL</sequence>
<evidence type="ECO:0000259" key="1">
    <source>
        <dbReference type="Pfam" id="PF04773"/>
    </source>
</evidence>
<organism evidence="2">
    <name type="scientific">marine metagenome</name>
    <dbReference type="NCBI Taxonomy" id="408172"/>
    <lineage>
        <taxon>unclassified sequences</taxon>
        <taxon>metagenomes</taxon>
        <taxon>ecological metagenomes</taxon>
    </lineage>
</organism>
<evidence type="ECO:0000313" key="2">
    <source>
        <dbReference type="EMBL" id="SVD69312.1"/>
    </source>
</evidence>
<proteinExistence type="predicted"/>
<reference evidence="2" key="1">
    <citation type="submission" date="2018-05" db="EMBL/GenBank/DDBJ databases">
        <authorList>
            <person name="Lanie J.A."/>
            <person name="Ng W.-L."/>
            <person name="Kazmierczak K.M."/>
            <person name="Andrzejewski T.M."/>
            <person name="Davidsen T.M."/>
            <person name="Wayne K.J."/>
            <person name="Tettelin H."/>
            <person name="Glass J.I."/>
            <person name="Rusch D."/>
            <person name="Podicherti R."/>
            <person name="Tsui H.-C.T."/>
            <person name="Winkler M.E."/>
        </authorList>
    </citation>
    <scope>NUCLEOTIDE SEQUENCE</scope>
</reference>
<dbReference type="InterPro" id="IPR006860">
    <property type="entry name" value="FecR"/>
</dbReference>
<feature type="domain" description="FecR protein" evidence="1">
    <location>
        <begin position="81"/>
        <end position="163"/>
    </location>
</feature>
<accession>A0A382XE24</accession>
<name>A0A382XE24_9ZZZZ</name>
<dbReference type="Pfam" id="PF04773">
    <property type="entry name" value="FecR"/>
    <property type="match status" value="1"/>
</dbReference>
<dbReference type="AlphaFoldDB" id="A0A382XE24"/>
<dbReference type="EMBL" id="UINC01167038">
    <property type="protein sequence ID" value="SVD69312.1"/>
    <property type="molecule type" value="Genomic_DNA"/>
</dbReference>
<gene>
    <name evidence="2" type="ORF">METZ01_LOCUS422166</name>
</gene>